<evidence type="ECO:0000256" key="1">
    <source>
        <dbReference type="PROSITE-ProRule" id="PRU00169"/>
    </source>
</evidence>
<dbReference type="SUPFAM" id="SSF141868">
    <property type="entry name" value="EAL domain-like"/>
    <property type="match status" value="1"/>
</dbReference>
<dbReference type="GO" id="GO:0000160">
    <property type="term" value="P:phosphorelay signal transduction system"/>
    <property type="evidence" value="ECO:0007669"/>
    <property type="project" value="InterPro"/>
</dbReference>
<dbReference type="CDD" id="cd01948">
    <property type="entry name" value="EAL"/>
    <property type="match status" value="1"/>
</dbReference>
<accession>A0A928VPQ7</accession>
<dbReference type="GO" id="GO:0016757">
    <property type="term" value="F:glycosyltransferase activity"/>
    <property type="evidence" value="ECO:0007669"/>
    <property type="project" value="InterPro"/>
</dbReference>
<evidence type="ECO:0000256" key="2">
    <source>
        <dbReference type="SAM" id="MobiDB-lite"/>
    </source>
</evidence>
<dbReference type="InterPro" id="IPR001296">
    <property type="entry name" value="Glyco_trans_1"/>
</dbReference>
<dbReference type="PROSITE" id="PS50110">
    <property type="entry name" value="RESPONSE_REGULATORY"/>
    <property type="match status" value="1"/>
</dbReference>
<evidence type="ECO:0000259" key="3">
    <source>
        <dbReference type="PROSITE" id="PS50110"/>
    </source>
</evidence>
<dbReference type="InterPro" id="IPR035919">
    <property type="entry name" value="EAL_sf"/>
</dbReference>
<keyword evidence="6" id="KW-1185">Reference proteome</keyword>
<comment type="caution">
    <text evidence="5">The sequence shown here is derived from an EMBL/GenBank/DDBJ whole genome shotgun (WGS) entry which is preliminary data.</text>
</comment>
<feature type="modified residue" description="4-aspartylphosphate" evidence="1">
    <location>
        <position position="784"/>
    </location>
</feature>
<dbReference type="RefSeq" id="WP_264324631.1">
    <property type="nucleotide sequence ID" value="NZ_JADEXQ010000022.1"/>
</dbReference>
<feature type="compositionally biased region" description="Polar residues" evidence="2">
    <location>
        <begin position="31"/>
        <end position="46"/>
    </location>
</feature>
<dbReference type="Pfam" id="PF00072">
    <property type="entry name" value="Response_reg"/>
    <property type="match status" value="1"/>
</dbReference>
<dbReference type="InterPro" id="IPR011006">
    <property type="entry name" value="CheY-like_superfamily"/>
</dbReference>
<dbReference type="Gene3D" id="3.40.50.2000">
    <property type="entry name" value="Glycogen Phosphorylase B"/>
    <property type="match status" value="2"/>
</dbReference>
<dbReference type="SMART" id="SM00052">
    <property type="entry name" value="EAL"/>
    <property type="match status" value="1"/>
</dbReference>
<evidence type="ECO:0000313" key="5">
    <source>
        <dbReference type="EMBL" id="MBE9029814.1"/>
    </source>
</evidence>
<proteinExistence type="predicted"/>
<dbReference type="AlphaFoldDB" id="A0A928VPQ7"/>
<sequence>MSSSFVTPLLQKLLRRSPDTADTTALDPSLTGLTGSADASESAASPQLANPEFQMKLVTQFYPPDFAATGQFMDELAQNLSQQNVDVRVFTAQPGYAVEAGQGQAPAQEWMGNVFVERSNFFRGGSRQWAGRTVTSLAFCLHTMWHLLRYENRGDLIFLTSEPPFLQVVGWLIHWLFGTKFVTLIYDLYPEVAVELGVLSADHWLIQFWHDVNKKVWRDAAAIVVPCQTMKDRVVKHCPELADKITVIHNWADPTWIKPIAKADNPFAQEHELVNKFTVLYSGNMGRCHDMETILGAAQDLKNEAVHFLFVGGGPKREVVMEQIAERGLKNCSFLPYQDKAVLPLSLTACDLSLVSVDVEMEGLVAPSKFYSALSAGRPVAVICEQHSYLRALVSDASCGAAIQNGDAKGLAGFIRYLSKDPVMAARMGNCGHRYIQEYFTPQNISQQYFRLLNRAVSDNSALQQSVERGDFQVCFQPIVNLGNQKIWGIESGLRWQHPTRGLICPAEFHAVAEETGLIVPIGWWLLEEACSQLQTLQKQLNNPTLKLSVNLSRQVFTHPDLLSRLDRLINTYKIDPACLQLDIDDEAAMQDASATTATILQLQSRKIRVCISNFGETYKSFDYLHRFSLDSLKISPSLIGRIGIDPEIVNFLGTIVILGKDLGMEVVVQGIESSDELLRMREIGIQYGQGHLFSQLISAPDVATLYTQNQHVISYLMPEPDADGDTTINADAPSVLIADDDRSMRAILRSIIQKAGYRVIEAEDGARAVELFTAHEPDLVLLDAMMPELNGFDCCRALRSQMTESEGNVAVAVKHVPILLITALDDEASIDAAFSAGATDYITKPINWTVLKRRVTKFLG</sequence>
<dbReference type="EMBL" id="JADEXQ010000022">
    <property type="protein sequence ID" value="MBE9029814.1"/>
    <property type="molecule type" value="Genomic_DNA"/>
</dbReference>
<dbReference type="Proteomes" id="UP000625316">
    <property type="component" value="Unassembled WGS sequence"/>
</dbReference>
<feature type="domain" description="EAL" evidence="4">
    <location>
        <begin position="456"/>
        <end position="711"/>
    </location>
</feature>
<dbReference type="Pfam" id="PF00563">
    <property type="entry name" value="EAL"/>
    <property type="match status" value="1"/>
</dbReference>
<dbReference type="InterPro" id="IPR050706">
    <property type="entry name" value="Cyclic-di-GMP_PDE-like"/>
</dbReference>
<keyword evidence="1" id="KW-0597">Phosphoprotein</keyword>
<dbReference type="Gene3D" id="3.40.50.2300">
    <property type="match status" value="1"/>
</dbReference>
<dbReference type="PANTHER" id="PTHR33121">
    <property type="entry name" value="CYCLIC DI-GMP PHOSPHODIESTERASE PDEF"/>
    <property type="match status" value="1"/>
</dbReference>
<dbReference type="Pfam" id="PF13579">
    <property type="entry name" value="Glyco_trans_4_4"/>
    <property type="match status" value="1"/>
</dbReference>
<dbReference type="GO" id="GO:0071111">
    <property type="term" value="F:cyclic-guanylate-specific phosphodiesterase activity"/>
    <property type="evidence" value="ECO:0007669"/>
    <property type="project" value="InterPro"/>
</dbReference>
<protein>
    <submittedName>
        <fullName evidence="5">EAL domain-containing protein</fullName>
    </submittedName>
</protein>
<feature type="domain" description="Response regulatory" evidence="3">
    <location>
        <begin position="735"/>
        <end position="860"/>
    </location>
</feature>
<dbReference type="CDD" id="cd03794">
    <property type="entry name" value="GT4_WbuB-like"/>
    <property type="match status" value="1"/>
</dbReference>
<dbReference type="CDD" id="cd17574">
    <property type="entry name" value="REC_OmpR"/>
    <property type="match status" value="1"/>
</dbReference>
<dbReference type="SUPFAM" id="SSF53756">
    <property type="entry name" value="UDP-Glycosyltransferase/glycogen phosphorylase"/>
    <property type="match status" value="1"/>
</dbReference>
<dbReference type="PROSITE" id="PS50883">
    <property type="entry name" value="EAL"/>
    <property type="match status" value="1"/>
</dbReference>
<dbReference type="SMART" id="SM00448">
    <property type="entry name" value="REC"/>
    <property type="match status" value="1"/>
</dbReference>
<dbReference type="InterPro" id="IPR001633">
    <property type="entry name" value="EAL_dom"/>
</dbReference>
<feature type="region of interest" description="Disordered" evidence="2">
    <location>
        <begin position="18"/>
        <end position="46"/>
    </location>
</feature>
<dbReference type="InterPro" id="IPR028098">
    <property type="entry name" value="Glyco_trans_4-like_N"/>
</dbReference>
<organism evidence="5 6">
    <name type="scientific">Romeriopsis navalis LEGE 11480</name>
    <dbReference type="NCBI Taxonomy" id="2777977"/>
    <lineage>
        <taxon>Bacteria</taxon>
        <taxon>Bacillati</taxon>
        <taxon>Cyanobacteriota</taxon>
        <taxon>Cyanophyceae</taxon>
        <taxon>Leptolyngbyales</taxon>
        <taxon>Leptolyngbyaceae</taxon>
        <taxon>Romeriopsis</taxon>
        <taxon>Romeriopsis navalis</taxon>
    </lineage>
</organism>
<evidence type="ECO:0000313" key="6">
    <source>
        <dbReference type="Proteomes" id="UP000625316"/>
    </source>
</evidence>
<reference evidence="5" key="1">
    <citation type="submission" date="2020-10" db="EMBL/GenBank/DDBJ databases">
        <authorList>
            <person name="Castelo-Branco R."/>
            <person name="Eusebio N."/>
            <person name="Adriana R."/>
            <person name="Vieira A."/>
            <person name="Brugerolle De Fraissinette N."/>
            <person name="Rezende De Castro R."/>
            <person name="Schneider M.P."/>
            <person name="Vasconcelos V."/>
            <person name="Leao P.N."/>
        </authorList>
    </citation>
    <scope>NUCLEOTIDE SEQUENCE</scope>
    <source>
        <strain evidence="5">LEGE 11480</strain>
    </source>
</reference>
<dbReference type="Gene3D" id="3.20.20.450">
    <property type="entry name" value="EAL domain"/>
    <property type="match status" value="1"/>
</dbReference>
<dbReference type="InterPro" id="IPR001789">
    <property type="entry name" value="Sig_transdc_resp-reg_receiver"/>
</dbReference>
<name>A0A928VPQ7_9CYAN</name>
<dbReference type="Pfam" id="PF00534">
    <property type="entry name" value="Glycos_transf_1"/>
    <property type="match status" value="1"/>
</dbReference>
<gene>
    <name evidence="5" type="ORF">IQ266_08745</name>
</gene>
<dbReference type="PANTHER" id="PTHR33121:SF70">
    <property type="entry name" value="SIGNALING PROTEIN YKOW"/>
    <property type="match status" value="1"/>
</dbReference>
<dbReference type="SUPFAM" id="SSF52172">
    <property type="entry name" value="CheY-like"/>
    <property type="match status" value="1"/>
</dbReference>
<evidence type="ECO:0000259" key="4">
    <source>
        <dbReference type="PROSITE" id="PS50883"/>
    </source>
</evidence>